<dbReference type="PANTHER" id="PTHR33193:SF7">
    <property type="entry name" value="OS06G0686600 PROTEIN"/>
    <property type="match status" value="1"/>
</dbReference>
<dbReference type="AlphaFoldDB" id="A0AAN8ZJM8"/>
<keyword evidence="2" id="KW-1185">Reference proteome</keyword>
<evidence type="ECO:0000313" key="1">
    <source>
        <dbReference type="EMBL" id="KAK6940052.1"/>
    </source>
</evidence>
<evidence type="ECO:0000313" key="2">
    <source>
        <dbReference type="Proteomes" id="UP001370490"/>
    </source>
</evidence>
<dbReference type="EMBL" id="JBAMMX010000005">
    <property type="protein sequence ID" value="KAK6940052.1"/>
    <property type="molecule type" value="Genomic_DNA"/>
</dbReference>
<comment type="caution">
    <text evidence="1">The sequence shown here is derived from an EMBL/GenBank/DDBJ whole genome shotgun (WGS) entry which is preliminary data.</text>
</comment>
<dbReference type="InterPro" id="IPR021899">
    <property type="entry name" value="DUF3511"/>
</dbReference>
<dbReference type="Proteomes" id="UP001370490">
    <property type="component" value="Unassembled WGS sequence"/>
</dbReference>
<reference evidence="1 2" key="1">
    <citation type="submission" date="2023-12" db="EMBL/GenBank/DDBJ databases">
        <title>A high-quality genome assembly for Dillenia turbinata (Dilleniales).</title>
        <authorList>
            <person name="Chanderbali A."/>
        </authorList>
    </citation>
    <scope>NUCLEOTIDE SEQUENCE [LARGE SCALE GENOMIC DNA]</scope>
    <source>
        <strain evidence="1">LSX21</strain>
        <tissue evidence="1">Leaf</tissue>
    </source>
</reference>
<name>A0AAN8ZJM8_9MAGN</name>
<proteinExistence type="predicted"/>
<protein>
    <submittedName>
        <fullName evidence="1">Uncharacterized protein</fullName>
    </submittedName>
</protein>
<gene>
    <name evidence="1" type="ORF">RJ641_029583</name>
</gene>
<dbReference type="PANTHER" id="PTHR33193">
    <property type="entry name" value="DOMAIN PROTEIN, PUTATIVE (DUF3511)-RELATED"/>
    <property type="match status" value="1"/>
</dbReference>
<organism evidence="1 2">
    <name type="scientific">Dillenia turbinata</name>
    <dbReference type="NCBI Taxonomy" id="194707"/>
    <lineage>
        <taxon>Eukaryota</taxon>
        <taxon>Viridiplantae</taxon>
        <taxon>Streptophyta</taxon>
        <taxon>Embryophyta</taxon>
        <taxon>Tracheophyta</taxon>
        <taxon>Spermatophyta</taxon>
        <taxon>Magnoliopsida</taxon>
        <taxon>eudicotyledons</taxon>
        <taxon>Gunneridae</taxon>
        <taxon>Pentapetalae</taxon>
        <taxon>Dilleniales</taxon>
        <taxon>Dilleniaceae</taxon>
        <taxon>Dillenia</taxon>
    </lineage>
</organism>
<dbReference type="Pfam" id="PF12023">
    <property type="entry name" value="DUF3511"/>
    <property type="match status" value="1"/>
</dbReference>
<sequence>MLQLYQRKIAFLINMEKSRPFPEYSSSNSDSAFGFEDRSSNAYTFNGPCNKKGEGFATSTDPELKRKRRIASYNVLTMEGKLKSSVRSSFKWIKTKFSDIRYGV</sequence>
<accession>A0AAN8ZJM8</accession>